<feature type="signal peptide" evidence="4">
    <location>
        <begin position="1"/>
        <end position="17"/>
    </location>
</feature>
<dbReference type="GO" id="GO:0003993">
    <property type="term" value="F:acid phosphatase activity"/>
    <property type="evidence" value="ECO:0007669"/>
    <property type="project" value="TreeGrafter"/>
</dbReference>
<keyword evidence="6" id="KW-1185">Reference proteome</keyword>
<name>A0A397HCH1_ASPTH</name>
<reference evidence="5" key="1">
    <citation type="submission" date="2018-08" db="EMBL/GenBank/DDBJ databases">
        <title>Draft genome sequence of azole-resistant Aspergillus thermomutatus (Neosartorya pseudofischeri) strain HMR AF 39, isolated from a human nasal aspirate.</title>
        <authorList>
            <person name="Parent-Michaud M."/>
            <person name="Dufresne P.J."/>
            <person name="Fournier E."/>
            <person name="Martineau C."/>
            <person name="Moreira S."/>
            <person name="Perkins V."/>
            <person name="De Repentigny L."/>
            <person name="Dufresne S.F."/>
        </authorList>
    </citation>
    <scope>NUCLEOTIDE SEQUENCE [LARGE SCALE GENOMIC DNA]</scope>
    <source>
        <strain evidence="5">HMR AF 39</strain>
    </source>
</reference>
<protein>
    <recommendedName>
        <fullName evidence="7">Acid phosphatase pho5</fullName>
    </recommendedName>
</protein>
<dbReference type="InterPro" id="IPR000560">
    <property type="entry name" value="His_Pase_clade-2"/>
</dbReference>
<evidence type="ECO:0000256" key="4">
    <source>
        <dbReference type="SAM" id="SignalP"/>
    </source>
</evidence>
<keyword evidence="2" id="KW-0325">Glycoprotein</keyword>
<dbReference type="AlphaFoldDB" id="A0A397HCH1"/>
<evidence type="ECO:0000313" key="6">
    <source>
        <dbReference type="Proteomes" id="UP000215305"/>
    </source>
</evidence>
<dbReference type="OrthoDB" id="6509975at2759"/>
<feature type="disulfide bond" evidence="3">
    <location>
        <begin position="52"/>
        <end position="374"/>
    </location>
</feature>
<proteinExistence type="predicted"/>
<organism evidence="5 6">
    <name type="scientific">Aspergillus thermomutatus</name>
    <name type="common">Neosartorya pseudofischeri</name>
    <dbReference type="NCBI Taxonomy" id="41047"/>
    <lineage>
        <taxon>Eukaryota</taxon>
        <taxon>Fungi</taxon>
        <taxon>Dikarya</taxon>
        <taxon>Ascomycota</taxon>
        <taxon>Pezizomycotina</taxon>
        <taxon>Eurotiomycetes</taxon>
        <taxon>Eurotiomycetidae</taxon>
        <taxon>Eurotiales</taxon>
        <taxon>Aspergillaceae</taxon>
        <taxon>Aspergillus</taxon>
        <taxon>Aspergillus subgen. Fumigati</taxon>
    </lineage>
</organism>
<feature type="disulfide bond" evidence="3">
    <location>
        <begin position="240"/>
        <end position="253"/>
    </location>
</feature>
<dbReference type="Gene3D" id="3.40.50.1240">
    <property type="entry name" value="Phosphoglycerate mutase-like"/>
    <property type="match status" value="1"/>
</dbReference>
<dbReference type="GeneID" id="38129331"/>
<dbReference type="GO" id="GO:0009277">
    <property type="term" value="C:fungal-type cell wall"/>
    <property type="evidence" value="ECO:0007669"/>
    <property type="project" value="TreeGrafter"/>
</dbReference>
<dbReference type="PANTHER" id="PTHR20963:SF14">
    <property type="entry name" value="ACID PHOSPHATASE, PUTATIVE-RELATED"/>
    <property type="match status" value="1"/>
</dbReference>
<evidence type="ECO:0000256" key="1">
    <source>
        <dbReference type="ARBA" id="ARBA00022801"/>
    </source>
</evidence>
<dbReference type="PIRSF" id="PIRSF000894">
    <property type="entry name" value="Acid_phosphatase"/>
    <property type="match status" value="1"/>
</dbReference>
<dbReference type="Proteomes" id="UP000215305">
    <property type="component" value="Unassembled WGS sequence"/>
</dbReference>
<keyword evidence="1" id="KW-0378">Hydrolase</keyword>
<accession>A0A397HCH1</accession>
<comment type="caution">
    <text evidence="5">The sequence shown here is derived from an EMBL/GenBank/DDBJ whole genome shotgun (WGS) entry which is preliminary data.</text>
</comment>
<dbReference type="RefSeq" id="XP_026615679.1">
    <property type="nucleotide sequence ID" value="XM_026760976.1"/>
</dbReference>
<feature type="chain" id="PRO_5017374172" description="Acid phosphatase pho5" evidence="4">
    <location>
        <begin position="18"/>
        <end position="451"/>
    </location>
</feature>
<dbReference type="PANTHER" id="PTHR20963">
    <property type="entry name" value="MULTIPLE INOSITOL POLYPHOSPHATE PHOSPHATASE-RELATED"/>
    <property type="match status" value="1"/>
</dbReference>
<dbReference type="Pfam" id="PF00328">
    <property type="entry name" value="His_Phos_2"/>
    <property type="match status" value="1"/>
</dbReference>
<evidence type="ECO:0008006" key="7">
    <source>
        <dbReference type="Google" id="ProtNLM"/>
    </source>
</evidence>
<evidence type="ECO:0000256" key="3">
    <source>
        <dbReference type="PIRSR" id="PIRSR000894-2"/>
    </source>
</evidence>
<feature type="disulfide bond" evidence="3">
    <location>
        <begin position="399"/>
        <end position="407"/>
    </location>
</feature>
<dbReference type="STRING" id="41047.A0A397HCH1"/>
<gene>
    <name evidence="5" type="ORF">CDV56_107357</name>
</gene>
<dbReference type="InterPro" id="IPR016274">
    <property type="entry name" value="Histidine_acid_Pase_euk"/>
</dbReference>
<dbReference type="EMBL" id="NKHU02000062">
    <property type="protein sequence ID" value="RHZ59266.1"/>
    <property type="molecule type" value="Genomic_DNA"/>
</dbReference>
<keyword evidence="4" id="KW-0732">Signal</keyword>
<dbReference type="FunFam" id="3.40.50.1240:FF:000065">
    <property type="entry name" value="Similar to histidine acid phosphatase"/>
    <property type="match status" value="1"/>
</dbReference>
<dbReference type="VEuPathDB" id="FungiDB:CDV56_107357"/>
<dbReference type="InterPro" id="IPR029033">
    <property type="entry name" value="His_PPase_superfam"/>
</dbReference>
<evidence type="ECO:0000313" key="5">
    <source>
        <dbReference type="EMBL" id="RHZ59266.1"/>
    </source>
</evidence>
<keyword evidence="3" id="KW-1015">Disulfide bond</keyword>
<sequence length="451" mass="50051">MHRLSALLLAIGSVTLADTNTDNFNPLHHLAGISPYFTPNDPQLDPSAPQGCNVTRAAYLVRHAAIYANDFDYESYLEPFIQKLQNTTQDWSKAGSLSFLSQWSAPITEAHLEKITRVGLQESMMLGVNIHDKYPDFKTPKNVWASTAERTVKTAQEFILGFTGDQSTQINLTQVGEYKHSGADSLTPYKSCPAYSSSYGSDQSSEFVSRYTKPIIARLQAQAPSFNFTSDDIVAMFELCGYETVIRGSSPFCSLDLFAANEWLAFEYGNDIMYFHNTGYGRELSPSIGFPWVNATKTILADDSAPQDLYVSFTHRELPPTVLTALGLFNNSAYTGAYDVNATMPADTINYGRVWKSSQILPFLTNIAIEKMSCDTYGYDDGTYYRVLVNEDPQPLVGCRDGPGESCSEEAFGRFVQQRGEMYGDFGKACGVDYENSTDVLSIYQADSRVL</sequence>
<evidence type="ECO:0000256" key="2">
    <source>
        <dbReference type="ARBA" id="ARBA00023180"/>
    </source>
</evidence>
<dbReference type="SUPFAM" id="SSF53254">
    <property type="entry name" value="Phosphoglycerate mutase-like"/>
    <property type="match status" value="1"/>
</dbReference>
<dbReference type="CDD" id="cd07061">
    <property type="entry name" value="HP_HAP_like"/>
    <property type="match status" value="1"/>
</dbReference>